<gene>
    <name evidence="9" type="ORF">Clacol_004883</name>
</gene>
<evidence type="ECO:0000313" key="9">
    <source>
        <dbReference type="EMBL" id="GJJ10656.1"/>
    </source>
</evidence>
<dbReference type="PANTHER" id="PTHR12770:SF31">
    <property type="entry name" value="RUS FAMILY MEMBER 1"/>
    <property type="match status" value="1"/>
</dbReference>
<name>A0AAV5ADU2_9AGAM</name>
<comment type="subcellular location">
    <subcellularLocation>
        <location evidence="1">Membrane</location>
    </subcellularLocation>
</comment>
<reference evidence="9" key="1">
    <citation type="submission" date="2021-10" db="EMBL/GenBank/DDBJ databases">
        <title>De novo Genome Assembly of Clathrus columnatus (Basidiomycota, Fungi) Using Illumina and Nanopore Sequence Data.</title>
        <authorList>
            <person name="Ogiso-Tanaka E."/>
            <person name="Itagaki H."/>
            <person name="Hosoya T."/>
            <person name="Hosaka K."/>
        </authorList>
    </citation>
    <scope>NUCLEOTIDE SEQUENCE</scope>
    <source>
        <strain evidence="9">MO-923</strain>
    </source>
</reference>
<evidence type="ECO:0000259" key="7">
    <source>
        <dbReference type="Pfam" id="PF04884"/>
    </source>
</evidence>
<protein>
    <recommendedName>
        <fullName evidence="11">DUF647-domain-containing protein</fullName>
    </recommendedName>
</protein>
<keyword evidence="3 6" id="KW-0812">Transmembrane</keyword>
<keyword evidence="10" id="KW-1185">Reference proteome</keyword>
<sequence length="465" mass="51974">METQNAFTIYEQDNSGRNIKIYDISFAENRTQNADVSRDLLLQTRLILPPFSKETRYKHYPMDFKNACGCLYASWLSELYYFNYQLFDSLQAFSSSIAGLLASRAVLEGVGVGDANATATNALLITITQDAISRLATILFAWRIGTALEPEAKRYRLLADIFNDTSMILDCLSPALPKSVRIFTLCISSAFRALCGVAAGGAKAALSVHFARANNIGDLNAKDSSQETVIGLLGMLAGSFIVARVTTSTSTWSLLFLLLFIHIMTNYLAVRSVTMLALNRQRATIVYSNFRATRSILDPIQTSKKEYVFARGGKLHDSMGGYIGQCKVEKSIQRLLLDDTTVIPQLLHILSREKYILSFMVHSGTAQLQICLRDDATSADHLKAWIHATELAHRVEERKTVYCSNKDMLDMIDEVYQNISEIFPVFFEGLKTKGWDVGCDFILTKQVNRFRITGSSRSSESKKDI</sequence>
<proteinExistence type="inferred from homology"/>
<evidence type="ECO:0000256" key="3">
    <source>
        <dbReference type="ARBA" id="ARBA00022692"/>
    </source>
</evidence>
<dbReference type="GO" id="GO:0016020">
    <property type="term" value="C:membrane"/>
    <property type="evidence" value="ECO:0007669"/>
    <property type="project" value="UniProtKB-SubCell"/>
</dbReference>
<feature type="transmembrane region" description="Helical" evidence="6">
    <location>
        <begin position="229"/>
        <end position="246"/>
    </location>
</feature>
<dbReference type="AlphaFoldDB" id="A0AAV5ADU2"/>
<dbReference type="Proteomes" id="UP001050691">
    <property type="component" value="Unassembled WGS sequence"/>
</dbReference>
<dbReference type="InterPro" id="IPR055412">
    <property type="entry name" value="UVB_sens_C"/>
</dbReference>
<evidence type="ECO:0000256" key="4">
    <source>
        <dbReference type="ARBA" id="ARBA00022989"/>
    </source>
</evidence>
<comment type="similarity">
    <text evidence="2">Belongs to the RUS1 family.</text>
</comment>
<evidence type="ECO:0008006" key="11">
    <source>
        <dbReference type="Google" id="ProtNLM"/>
    </source>
</evidence>
<feature type="domain" description="Root UVB sensitive protein C-terminal" evidence="8">
    <location>
        <begin position="350"/>
        <end position="437"/>
    </location>
</feature>
<dbReference type="InterPro" id="IPR006968">
    <property type="entry name" value="RUS_fam"/>
</dbReference>
<dbReference type="PANTHER" id="PTHR12770">
    <property type="entry name" value="RUS1 FAMILY PROTEIN C16ORF58"/>
    <property type="match status" value="1"/>
</dbReference>
<feature type="transmembrane region" description="Helical" evidence="6">
    <location>
        <begin position="252"/>
        <end position="270"/>
    </location>
</feature>
<evidence type="ECO:0000313" key="10">
    <source>
        <dbReference type="Proteomes" id="UP001050691"/>
    </source>
</evidence>
<evidence type="ECO:0000256" key="6">
    <source>
        <dbReference type="SAM" id="Phobius"/>
    </source>
</evidence>
<keyword evidence="5 6" id="KW-0472">Membrane</keyword>
<organism evidence="9 10">
    <name type="scientific">Clathrus columnatus</name>
    <dbReference type="NCBI Taxonomy" id="1419009"/>
    <lineage>
        <taxon>Eukaryota</taxon>
        <taxon>Fungi</taxon>
        <taxon>Dikarya</taxon>
        <taxon>Basidiomycota</taxon>
        <taxon>Agaricomycotina</taxon>
        <taxon>Agaricomycetes</taxon>
        <taxon>Phallomycetidae</taxon>
        <taxon>Phallales</taxon>
        <taxon>Clathraceae</taxon>
        <taxon>Clathrus</taxon>
    </lineage>
</organism>
<dbReference type="Pfam" id="PF24160">
    <property type="entry name" value="UVB_sens_C"/>
    <property type="match status" value="1"/>
</dbReference>
<dbReference type="Pfam" id="PF04884">
    <property type="entry name" value="UVB_sens_prot"/>
    <property type="match status" value="1"/>
</dbReference>
<dbReference type="EMBL" id="BPWL01000005">
    <property type="protein sequence ID" value="GJJ10656.1"/>
    <property type="molecule type" value="Genomic_DNA"/>
</dbReference>
<evidence type="ECO:0000256" key="2">
    <source>
        <dbReference type="ARBA" id="ARBA00007558"/>
    </source>
</evidence>
<accession>A0AAV5ADU2</accession>
<dbReference type="InterPro" id="IPR054549">
    <property type="entry name" value="UVB_sens_RUS_dom"/>
</dbReference>
<evidence type="ECO:0000256" key="5">
    <source>
        <dbReference type="ARBA" id="ARBA00023136"/>
    </source>
</evidence>
<comment type="caution">
    <text evidence="9">The sequence shown here is derived from an EMBL/GenBank/DDBJ whole genome shotgun (WGS) entry which is preliminary data.</text>
</comment>
<evidence type="ECO:0000259" key="8">
    <source>
        <dbReference type="Pfam" id="PF24160"/>
    </source>
</evidence>
<evidence type="ECO:0000256" key="1">
    <source>
        <dbReference type="ARBA" id="ARBA00004370"/>
    </source>
</evidence>
<keyword evidence="4 6" id="KW-1133">Transmembrane helix</keyword>
<feature type="domain" description="Protein root UVB sensitive/RUS" evidence="7">
    <location>
        <begin position="81"/>
        <end position="291"/>
    </location>
</feature>